<evidence type="ECO:0000313" key="2">
    <source>
        <dbReference type="Proteomes" id="UP001183610"/>
    </source>
</evidence>
<comment type="caution">
    <text evidence="1">The sequence shown here is derived from an EMBL/GenBank/DDBJ whole genome shotgun (WGS) entry which is preliminary data.</text>
</comment>
<dbReference type="Proteomes" id="UP001183610">
    <property type="component" value="Unassembled WGS sequence"/>
</dbReference>
<proteinExistence type="predicted"/>
<protein>
    <submittedName>
        <fullName evidence="1">Uncharacterized protein</fullName>
    </submittedName>
</protein>
<evidence type="ECO:0000313" key="1">
    <source>
        <dbReference type="EMBL" id="MDT0413521.1"/>
    </source>
</evidence>
<reference evidence="2" key="1">
    <citation type="submission" date="2023-07" db="EMBL/GenBank/DDBJ databases">
        <title>30 novel species of actinomycetes from the DSMZ collection.</title>
        <authorList>
            <person name="Nouioui I."/>
        </authorList>
    </citation>
    <scope>NUCLEOTIDE SEQUENCE [LARGE SCALE GENOMIC DNA]</scope>
    <source>
        <strain evidence="2">DSM 41979</strain>
    </source>
</reference>
<organism evidence="1 2">
    <name type="scientific">Streptomyces evansiae</name>
    <dbReference type="NCBI Taxonomy" id="3075535"/>
    <lineage>
        <taxon>Bacteria</taxon>
        <taxon>Bacillati</taxon>
        <taxon>Actinomycetota</taxon>
        <taxon>Actinomycetes</taxon>
        <taxon>Kitasatosporales</taxon>
        <taxon>Streptomycetaceae</taxon>
        <taxon>Streptomyces</taxon>
    </lineage>
</organism>
<keyword evidence="2" id="KW-1185">Reference proteome</keyword>
<dbReference type="EMBL" id="JAVRET010000147">
    <property type="protein sequence ID" value="MDT0413521.1"/>
    <property type="molecule type" value="Genomic_DNA"/>
</dbReference>
<name>A0ABU2RB52_9ACTN</name>
<dbReference type="RefSeq" id="WP_010274435.1">
    <property type="nucleotide sequence ID" value="NZ_JAVRET010000147.1"/>
</dbReference>
<accession>A0ABU2RB52</accession>
<gene>
    <name evidence="1" type="ORF">RM698_31360</name>
</gene>
<sequence length="193" mass="21005">MTTPGVGDAPTEWDRPLFTREENGLARRARVEVGLGDALAQVLAASGGAPLALPPGPVTDSLGPVLAALLPAPPPTRTLALAGPGLPVPDADIVLVPSHEVTGELWPTTATGTLVRLDEPAWRYLVRPRPPLRAPARARFLPEALERSPRSYEFFPPEPCRFTQRTALTRLPAVREPWLRSVHEKLRGPWETY</sequence>